<name>A0A3Q7EEI3_SOLLC</name>
<evidence type="ECO:0000313" key="6">
    <source>
        <dbReference type="EnsemblPlants" id="Solyc01g057747.1.1"/>
    </source>
</evidence>
<dbReference type="GO" id="GO:0008270">
    <property type="term" value="F:zinc ion binding"/>
    <property type="evidence" value="ECO:0007669"/>
    <property type="project" value="UniProtKB-KW"/>
</dbReference>
<dbReference type="EnsemblPlants" id="Solyc01g057747.1.1">
    <property type="protein sequence ID" value="Solyc01g057747.1.1"/>
    <property type="gene ID" value="Solyc01g057747.1"/>
</dbReference>
<evidence type="ECO:0000256" key="1">
    <source>
        <dbReference type="ARBA" id="ARBA00004123"/>
    </source>
</evidence>
<comment type="subcellular location">
    <subcellularLocation>
        <location evidence="1">Nucleus</location>
    </subcellularLocation>
</comment>
<keyword evidence="5" id="KW-0539">Nucleus</keyword>
<protein>
    <recommendedName>
        <fullName evidence="8">hAT-like transposase RNase-H fold domain-containing protein</fullName>
    </recommendedName>
</protein>
<evidence type="ECO:0000256" key="2">
    <source>
        <dbReference type="ARBA" id="ARBA00022723"/>
    </source>
</evidence>
<dbReference type="Gramene" id="Solyc01g057747.1.1">
    <property type="protein sequence ID" value="Solyc01g057747.1.1"/>
    <property type="gene ID" value="Solyc01g057747.1"/>
</dbReference>
<evidence type="ECO:0000256" key="3">
    <source>
        <dbReference type="ARBA" id="ARBA00022771"/>
    </source>
</evidence>
<dbReference type="OMA" id="WHYARAF"/>
<dbReference type="GO" id="GO:0005634">
    <property type="term" value="C:nucleus"/>
    <property type="evidence" value="ECO:0007669"/>
    <property type="project" value="UniProtKB-SubCell"/>
</dbReference>
<dbReference type="AlphaFoldDB" id="A0A3Q7EEI3"/>
<keyword evidence="3" id="KW-0863">Zinc-finger</keyword>
<keyword evidence="4" id="KW-0862">Zinc</keyword>
<reference evidence="6" key="2">
    <citation type="submission" date="2019-01" db="UniProtKB">
        <authorList>
            <consortium name="EnsemblPlants"/>
        </authorList>
    </citation>
    <scope>IDENTIFICATION</scope>
    <source>
        <strain evidence="6">cv. Heinz 1706</strain>
    </source>
</reference>
<organism evidence="6">
    <name type="scientific">Solanum lycopersicum</name>
    <name type="common">Tomato</name>
    <name type="synonym">Lycopersicon esculentum</name>
    <dbReference type="NCBI Taxonomy" id="4081"/>
    <lineage>
        <taxon>Eukaryota</taxon>
        <taxon>Viridiplantae</taxon>
        <taxon>Streptophyta</taxon>
        <taxon>Embryophyta</taxon>
        <taxon>Tracheophyta</taxon>
        <taxon>Spermatophyta</taxon>
        <taxon>Magnoliopsida</taxon>
        <taxon>eudicotyledons</taxon>
        <taxon>Gunneridae</taxon>
        <taxon>Pentapetalae</taxon>
        <taxon>asterids</taxon>
        <taxon>lamiids</taxon>
        <taxon>Solanales</taxon>
        <taxon>Solanaceae</taxon>
        <taxon>Solanoideae</taxon>
        <taxon>Solaneae</taxon>
        <taxon>Solanum</taxon>
        <taxon>Solanum subgen. Lycopersicon</taxon>
    </lineage>
</organism>
<dbReference type="SUPFAM" id="SSF53098">
    <property type="entry name" value="Ribonuclease H-like"/>
    <property type="match status" value="1"/>
</dbReference>
<dbReference type="InterPro" id="IPR012337">
    <property type="entry name" value="RNaseH-like_sf"/>
</dbReference>
<keyword evidence="2" id="KW-0479">Metal-binding</keyword>
<dbReference type="InParanoid" id="A0A3Q7EEI3"/>
<dbReference type="Proteomes" id="UP000004994">
    <property type="component" value="Chromosome 1"/>
</dbReference>
<dbReference type="PANTHER" id="PTHR46481">
    <property type="entry name" value="ZINC FINGER BED DOMAIN-CONTAINING PROTEIN 4"/>
    <property type="match status" value="1"/>
</dbReference>
<proteinExistence type="predicted"/>
<evidence type="ECO:0000256" key="5">
    <source>
        <dbReference type="ARBA" id="ARBA00023242"/>
    </source>
</evidence>
<evidence type="ECO:0008006" key="8">
    <source>
        <dbReference type="Google" id="ProtNLM"/>
    </source>
</evidence>
<evidence type="ECO:0000256" key="4">
    <source>
        <dbReference type="ARBA" id="ARBA00022833"/>
    </source>
</evidence>
<accession>A0A3Q7EEI3</accession>
<reference evidence="6" key="1">
    <citation type="journal article" date="2012" name="Nature">
        <title>The tomato genome sequence provides insights into fleshy fruit evolution.</title>
        <authorList>
            <consortium name="Tomato Genome Consortium"/>
        </authorList>
    </citation>
    <scope>NUCLEOTIDE SEQUENCE [LARGE SCALE GENOMIC DNA]</scope>
    <source>
        <strain evidence="6">cv. Heinz 1706</strain>
    </source>
</reference>
<dbReference type="PANTHER" id="PTHR46481:SF10">
    <property type="entry name" value="ZINC FINGER BED DOMAIN-CONTAINING PROTEIN 39"/>
    <property type="match status" value="1"/>
</dbReference>
<dbReference type="InterPro" id="IPR052035">
    <property type="entry name" value="ZnF_BED_domain_contain"/>
</dbReference>
<keyword evidence="7" id="KW-1185">Reference proteome</keyword>
<sequence>METMTGTDVEMIIDIPPVVLIPQKKVVYNVEDIRRTISEFEQPFKVVEGEIYQEEKEKLKKLVKNQLICVTSDTWTSLQNLTCMVVTAHWIDDEWNVQKKILNFFQLQITRNLFILTLDNASANEVPLSILKAQIDDWKGVILRNEFASFKSYVEKTKLDSHGILSLEVETRWNSTYTMLEIAVNFERAFARMYIDDHNYRKYCLQRQLKGHPTTNDWNLVKFLKIFYHSTLKFPRSLYITCNLFFHEFLNV</sequence>
<dbReference type="STRING" id="4081.A0A3Q7EEI3"/>
<evidence type="ECO:0000313" key="7">
    <source>
        <dbReference type="Proteomes" id="UP000004994"/>
    </source>
</evidence>